<reference evidence="10" key="1">
    <citation type="journal article" date="2022" name="Int. J. Syst. Evol. Microbiol.">
        <title>Apilactobacillus apisilvae sp. nov., Nicolia spurrieriana gen. nov. sp. nov., Bombilactobacillus folatiphilus sp. nov. and Bombilactobacillus thymidiniphilus sp. nov., four new lactic acid bacterial isolates from stingless bees Tetragonula carbonaria and Austroplebeia australis.</title>
        <authorList>
            <person name="Oliphant S.A."/>
            <person name="Watson-Haigh N.S."/>
            <person name="Sumby K.M."/>
            <person name="Gardner J."/>
            <person name="Groom S."/>
            <person name="Jiranek V."/>
        </authorList>
    </citation>
    <scope>NUCLEOTIDE SEQUENCE</scope>
    <source>
        <strain evidence="10">SG4_D2</strain>
    </source>
</reference>
<dbReference type="NCBIfam" id="TIGR02433">
    <property type="entry name" value="lysidine_TilS_C"/>
    <property type="match status" value="1"/>
</dbReference>
<evidence type="ECO:0000259" key="9">
    <source>
        <dbReference type="SMART" id="SM00977"/>
    </source>
</evidence>
<comment type="similarity">
    <text evidence="8">Belongs to the tRNA(Ile)-lysidine synthase family.</text>
</comment>
<evidence type="ECO:0000256" key="1">
    <source>
        <dbReference type="ARBA" id="ARBA00004496"/>
    </source>
</evidence>
<dbReference type="InterPro" id="IPR011063">
    <property type="entry name" value="TilS/TtcA_N"/>
</dbReference>
<dbReference type="PANTHER" id="PTHR43033:SF1">
    <property type="entry name" value="TRNA(ILE)-LYSIDINE SYNTHASE-RELATED"/>
    <property type="match status" value="1"/>
</dbReference>
<dbReference type="Pfam" id="PF01171">
    <property type="entry name" value="ATP_bind_3"/>
    <property type="match status" value="1"/>
</dbReference>
<feature type="binding site" evidence="8">
    <location>
        <begin position="11"/>
        <end position="16"/>
    </location>
    <ligand>
        <name>ATP</name>
        <dbReference type="ChEBI" id="CHEBI:30616"/>
    </ligand>
</feature>
<evidence type="ECO:0000256" key="2">
    <source>
        <dbReference type="ARBA" id="ARBA00022490"/>
    </source>
</evidence>
<name>A0ABY4P9I1_9LACO</name>
<dbReference type="GO" id="GO:0032267">
    <property type="term" value="F:tRNA(Ile)-lysidine synthase activity"/>
    <property type="evidence" value="ECO:0007669"/>
    <property type="project" value="UniProtKB-EC"/>
</dbReference>
<dbReference type="RefSeq" id="WP_249514606.1">
    <property type="nucleotide sequence ID" value="NZ_CP093366.1"/>
</dbReference>
<evidence type="ECO:0000313" key="11">
    <source>
        <dbReference type="Proteomes" id="UP000831495"/>
    </source>
</evidence>
<protein>
    <recommendedName>
        <fullName evidence="8">tRNA(Ile)-lysidine synthase</fullName>
        <ecNumber evidence="8">6.3.4.19</ecNumber>
    </recommendedName>
    <alternativeName>
        <fullName evidence="8">tRNA(Ile)-2-lysyl-cytidine synthase</fullName>
    </alternativeName>
    <alternativeName>
        <fullName evidence="8">tRNA(Ile)-lysidine synthetase</fullName>
    </alternativeName>
</protein>
<keyword evidence="5 8" id="KW-0547">Nucleotide-binding</keyword>
<dbReference type="Pfam" id="PF11734">
    <property type="entry name" value="TilS_C"/>
    <property type="match status" value="1"/>
</dbReference>
<evidence type="ECO:0000256" key="3">
    <source>
        <dbReference type="ARBA" id="ARBA00022598"/>
    </source>
</evidence>
<comment type="catalytic activity">
    <reaction evidence="7 8">
        <text>cytidine(34) in tRNA(Ile2) + L-lysine + ATP = lysidine(34) in tRNA(Ile2) + AMP + diphosphate + H(+)</text>
        <dbReference type="Rhea" id="RHEA:43744"/>
        <dbReference type="Rhea" id="RHEA-COMP:10625"/>
        <dbReference type="Rhea" id="RHEA-COMP:10670"/>
        <dbReference type="ChEBI" id="CHEBI:15378"/>
        <dbReference type="ChEBI" id="CHEBI:30616"/>
        <dbReference type="ChEBI" id="CHEBI:32551"/>
        <dbReference type="ChEBI" id="CHEBI:33019"/>
        <dbReference type="ChEBI" id="CHEBI:82748"/>
        <dbReference type="ChEBI" id="CHEBI:83665"/>
        <dbReference type="ChEBI" id="CHEBI:456215"/>
        <dbReference type="EC" id="6.3.4.19"/>
    </reaction>
</comment>
<dbReference type="NCBIfam" id="TIGR02432">
    <property type="entry name" value="lysidine_TilS_N"/>
    <property type="match status" value="1"/>
</dbReference>
<dbReference type="PANTHER" id="PTHR43033">
    <property type="entry name" value="TRNA(ILE)-LYSIDINE SYNTHASE-RELATED"/>
    <property type="match status" value="1"/>
</dbReference>
<dbReference type="Proteomes" id="UP000831495">
    <property type="component" value="Chromosome"/>
</dbReference>
<proteinExistence type="inferred from homology"/>
<dbReference type="EC" id="6.3.4.19" evidence="8"/>
<organism evidence="10 11">
    <name type="scientific">Bombilactobacillus folatiphilus</name>
    <dbReference type="NCBI Taxonomy" id="2923362"/>
    <lineage>
        <taxon>Bacteria</taxon>
        <taxon>Bacillati</taxon>
        <taxon>Bacillota</taxon>
        <taxon>Bacilli</taxon>
        <taxon>Lactobacillales</taxon>
        <taxon>Lactobacillaceae</taxon>
        <taxon>Bombilactobacillus</taxon>
    </lineage>
</organism>
<gene>
    <name evidence="8 10" type="primary">tilS</name>
    <name evidence="10" type="ORF">MOO45_01190</name>
</gene>
<keyword evidence="4 8" id="KW-0819">tRNA processing</keyword>
<evidence type="ECO:0000256" key="6">
    <source>
        <dbReference type="ARBA" id="ARBA00022840"/>
    </source>
</evidence>
<comment type="subcellular location">
    <subcellularLocation>
        <location evidence="1 8">Cytoplasm</location>
    </subcellularLocation>
</comment>
<dbReference type="Gene3D" id="3.40.50.620">
    <property type="entry name" value="HUPs"/>
    <property type="match status" value="1"/>
</dbReference>
<sequence length="422" mass="49060">MPQTKVLVAVSGGSDSLALLMLLINLPANLRPLIHVATVDFALRKQSVTEVAAVRQLCQQYQLPFYTTTWQHSDQLSGLEQQARKFRYQYFATLMHQNHLPQLLVAHQSDDQAETVLMKLIRSGSLWELAAMRPCRPFAGGQLVRPLLNFSKAELRNYLKRQHIRFFVDQTNFENITWRNQLRNQVLPQLQQFNPQVNQHLTSFAQQLQAVTSLLQENFQQLAQISVQQVGQQLTVNLSQLAQFDDQQISLFVQYICHQRLALDLTNRQLTAVAQLLSKSNARLALGHQWSLVKSYQFLHIKMSQIQPLPSKWDLSLNQPTTIGQGQQVLVQRAQQPNTRTFYFDHLPQTIQWRSRQVGDRLRLLNGHHQKLKNRLINLKIPYEQRQDLMVLTFDEKIVWIPNIYRYQIAPTPYLFELKIGD</sequence>
<evidence type="ECO:0000256" key="8">
    <source>
        <dbReference type="HAMAP-Rule" id="MF_01161"/>
    </source>
</evidence>
<dbReference type="InterPro" id="IPR012094">
    <property type="entry name" value="tRNA_Ile_lys_synt"/>
</dbReference>
<dbReference type="InterPro" id="IPR012796">
    <property type="entry name" value="Lysidine-tRNA-synth_C"/>
</dbReference>
<keyword evidence="11" id="KW-1185">Reference proteome</keyword>
<dbReference type="CDD" id="cd01992">
    <property type="entry name" value="TilS_N"/>
    <property type="match status" value="1"/>
</dbReference>
<keyword evidence="2 8" id="KW-0963">Cytoplasm</keyword>
<keyword evidence="6 8" id="KW-0067">ATP-binding</keyword>
<dbReference type="SUPFAM" id="SSF52402">
    <property type="entry name" value="Adenine nucleotide alpha hydrolases-like"/>
    <property type="match status" value="1"/>
</dbReference>
<evidence type="ECO:0000256" key="4">
    <source>
        <dbReference type="ARBA" id="ARBA00022694"/>
    </source>
</evidence>
<comment type="function">
    <text evidence="8">Ligates lysine onto the cytidine present at position 34 of the AUA codon-specific tRNA(Ile) that contains the anticodon CAU, in an ATP-dependent manner. Cytidine is converted to lysidine, thus changing the amino acid specificity of the tRNA from methionine to isoleucine.</text>
</comment>
<dbReference type="EMBL" id="CP093366">
    <property type="protein sequence ID" value="UQS82337.1"/>
    <property type="molecule type" value="Genomic_DNA"/>
</dbReference>
<feature type="domain" description="Lysidine-tRNA(Ile) synthetase C-terminal" evidence="9">
    <location>
        <begin position="351"/>
        <end position="418"/>
    </location>
</feature>
<evidence type="ECO:0000256" key="7">
    <source>
        <dbReference type="ARBA" id="ARBA00048539"/>
    </source>
</evidence>
<evidence type="ECO:0000313" key="10">
    <source>
        <dbReference type="EMBL" id="UQS82337.1"/>
    </source>
</evidence>
<dbReference type="SUPFAM" id="SSF56037">
    <property type="entry name" value="PheT/TilS domain"/>
    <property type="match status" value="1"/>
</dbReference>
<accession>A0ABY4P9I1</accession>
<comment type="domain">
    <text evidence="8">The N-terminal region contains the highly conserved SGGXDS motif, predicted to be a P-loop motif involved in ATP binding.</text>
</comment>
<evidence type="ECO:0000256" key="5">
    <source>
        <dbReference type="ARBA" id="ARBA00022741"/>
    </source>
</evidence>
<keyword evidence="3 8" id="KW-0436">Ligase</keyword>
<dbReference type="SMART" id="SM00977">
    <property type="entry name" value="TilS_C"/>
    <property type="match status" value="1"/>
</dbReference>
<dbReference type="HAMAP" id="MF_01161">
    <property type="entry name" value="tRNA_Ile_lys_synt"/>
    <property type="match status" value="1"/>
</dbReference>
<dbReference type="InterPro" id="IPR014729">
    <property type="entry name" value="Rossmann-like_a/b/a_fold"/>
</dbReference>
<dbReference type="InterPro" id="IPR012795">
    <property type="entry name" value="tRNA_Ile_lys_synt_N"/>
</dbReference>